<evidence type="ECO:0000256" key="9">
    <source>
        <dbReference type="ARBA" id="ARBA00022840"/>
    </source>
</evidence>
<dbReference type="Pfam" id="PF00122">
    <property type="entry name" value="E1-E2_ATPase"/>
    <property type="match status" value="1"/>
</dbReference>
<dbReference type="CDD" id="cd00371">
    <property type="entry name" value="HMA"/>
    <property type="match status" value="1"/>
</dbReference>
<dbReference type="SUPFAM" id="SSF81653">
    <property type="entry name" value="Calcium ATPase, transduction domain A"/>
    <property type="match status" value="1"/>
</dbReference>
<evidence type="ECO:0000313" key="17">
    <source>
        <dbReference type="Proteomes" id="UP000178109"/>
    </source>
</evidence>
<keyword evidence="5 14" id="KW-1003">Cell membrane</keyword>
<keyword evidence="8 14" id="KW-0547">Nucleotide-binding</keyword>
<dbReference type="NCBIfam" id="TIGR01494">
    <property type="entry name" value="ATPase_P-type"/>
    <property type="match status" value="1"/>
</dbReference>
<dbReference type="PRINTS" id="PR00943">
    <property type="entry name" value="CUATPASE"/>
</dbReference>
<reference evidence="16 17" key="1">
    <citation type="journal article" date="2016" name="Nat. Commun.">
        <title>Thousands of microbial genomes shed light on interconnected biogeochemical processes in an aquifer system.</title>
        <authorList>
            <person name="Anantharaman K."/>
            <person name="Brown C.T."/>
            <person name="Hug L.A."/>
            <person name="Sharon I."/>
            <person name="Castelle C.J."/>
            <person name="Probst A.J."/>
            <person name="Thomas B.C."/>
            <person name="Singh A."/>
            <person name="Wilkins M.J."/>
            <person name="Karaoz U."/>
            <person name="Brodie E.L."/>
            <person name="Williams K.H."/>
            <person name="Hubbard S.S."/>
            <person name="Banfield J.F."/>
        </authorList>
    </citation>
    <scope>NUCLEOTIDE SEQUENCE [LARGE SCALE GENOMIC DNA]</scope>
</reference>
<keyword evidence="11 14" id="KW-1133">Transmembrane helix</keyword>
<evidence type="ECO:0000256" key="10">
    <source>
        <dbReference type="ARBA" id="ARBA00022967"/>
    </source>
</evidence>
<keyword evidence="9 14" id="KW-0067">ATP-binding</keyword>
<dbReference type="GO" id="GO:0005507">
    <property type="term" value="F:copper ion binding"/>
    <property type="evidence" value="ECO:0007669"/>
    <property type="project" value="TreeGrafter"/>
</dbReference>
<keyword evidence="13 14" id="KW-0472">Membrane</keyword>
<dbReference type="InterPro" id="IPR023298">
    <property type="entry name" value="ATPase_P-typ_TM_dom_sf"/>
</dbReference>
<dbReference type="InterPro" id="IPR001757">
    <property type="entry name" value="P_typ_ATPase"/>
</dbReference>
<dbReference type="GO" id="GO:0043682">
    <property type="term" value="F:P-type divalent copper transporter activity"/>
    <property type="evidence" value="ECO:0007669"/>
    <property type="project" value="TreeGrafter"/>
</dbReference>
<comment type="caution">
    <text evidence="16">The sequence shown here is derived from an EMBL/GenBank/DDBJ whole genome shotgun (WGS) entry which is preliminary data.</text>
</comment>
<evidence type="ECO:0000256" key="12">
    <source>
        <dbReference type="ARBA" id="ARBA00023065"/>
    </source>
</evidence>
<dbReference type="PROSITE" id="PS01229">
    <property type="entry name" value="COF_2"/>
    <property type="match status" value="1"/>
</dbReference>
<sequence length="727" mass="76158">MKTTTFNITGMHCASCVVMNEKSLKKVPGVTEASVNLPLKQATVTYDEAQATERDLHQAIKSAGYGVALSENQPEHADSSHLRQMEVAIAKSRSLVAIILAVPAAVVGMSGWSFGQELYGFELSMWLVAVLSLVIILYLGRQFHLGLLKEVRHLSPGMDTLISLGTLSALGYSVWAMTAGENDFYFETGAIITALILLGKFFEARSTGQASAAIAKLLELGAKTAHLIENGEEREVDIGAVKAGDVLLVKPGEKIPVDGRVVKGASSLDESMLTGESLPVDKKIGDDVFGATININGAIEMKATKVGANTVLAQIVKLVSDAQTKKAPIQKLADKISGIFVPIVLVIAAGTAIAWYLASGDVSTALINAVAVMVIACPCALGLATPTAIMVGTGLGAERGILIKNGEALEKGKKIDIMIFDKTGTLTVGKPTVTNIAPIGSMDETAVLQLAASLEKLSEHPLAQAVVKAAKEKNLSLSEVYEFQNLAGKGVKGIIDSVVITIGSPRLMKELGAATQAAEAMIQDLEAQAKTVVILARDNKIIGLIAIADTIKPDAKEAVAALNKQGIASAMITGDNRRTGEAIAKELGISQVLAEVLPQDKANEVKKLQSQGQKVAFIGDGINDAPALVQADLGIAMGTGTDIAMEAGNIVLVAGSPHKAVEALYLSRLTFKTIKQNLFWAFAYNAAAIPLAALGLLSPIIAAGAMAFSSTSVVLNSLRIKKRGARF</sequence>
<dbReference type="Gene3D" id="3.40.1110.10">
    <property type="entry name" value="Calcium-transporting ATPase, cytoplasmic domain N"/>
    <property type="match status" value="1"/>
</dbReference>
<evidence type="ECO:0000256" key="6">
    <source>
        <dbReference type="ARBA" id="ARBA00022692"/>
    </source>
</evidence>
<dbReference type="GO" id="GO:0005524">
    <property type="term" value="F:ATP binding"/>
    <property type="evidence" value="ECO:0007669"/>
    <property type="project" value="UniProtKB-UniRule"/>
</dbReference>
<dbReference type="Pfam" id="PF00403">
    <property type="entry name" value="HMA"/>
    <property type="match status" value="1"/>
</dbReference>
<feature type="transmembrane region" description="Helical" evidence="14">
    <location>
        <begin position="677"/>
        <end position="694"/>
    </location>
</feature>
<feature type="transmembrane region" description="Helical" evidence="14">
    <location>
        <begin position="118"/>
        <end position="139"/>
    </location>
</feature>
<dbReference type="InterPro" id="IPR036412">
    <property type="entry name" value="HAD-like_sf"/>
</dbReference>
<keyword evidence="6 14" id="KW-0812">Transmembrane</keyword>
<keyword evidence="12" id="KW-0406">Ion transport</keyword>
<comment type="similarity">
    <text evidence="2 14">Belongs to the cation transport ATPase (P-type) (TC 3.A.3) family. Type IB subfamily.</text>
</comment>
<feature type="domain" description="HMA" evidence="15">
    <location>
        <begin position="2"/>
        <end position="68"/>
    </location>
</feature>
<dbReference type="SUPFAM" id="SSF56784">
    <property type="entry name" value="HAD-like"/>
    <property type="match status" value="1"/>
</dbReference>
<comment type="subcellular location">
    <subcellularLocation>
        <location evidence="1">Cell membrane</location>
        <topology evidence="1">Multi-pass membrane protein</topology>
    </subcellularLocation>
</comment>
<dbReference type="Gene3D" id="3.40.50.1000">
    <property type="entry name" value="HAD superfamily/HAD-like"/>
    <property type="match status" value="1"/>
</dbReference>
<feature type="transmembrane region" description="Helical" evidence="14">
    <location>
        <begin position="336"/>
        <end position="358"/>
    </location>
</feature>
<evidence type="ECO:0000256" key="4">
    <source>
        <dbReference type="ARBA" id="ARBA00022448"/>
    </source>
</evidence>
<evidence type="ECO:0000259" key="15">
    <source>
        <dbReference type="PROSITE" id="PS50846"/>
    </source>
</evidence>
<evidence type="ECO:0000256" key="8">
    <source>
        <dbReference type="ARBA" id="ARBA00022741"/>
    </source>
</evidence>
<dbReference type="InterPro" id="IPR023214">
    <property type="entry name" value="HAD_sf"/>
</dbReference>
<dbReference type="InterPro" id="IPR023299">
    <property type="entry name" value="ATPase_P-typ_cyto_dom_N"/>
</dbReference>
<feature type="transmembrane region" description="Helical" evidence="14">
    <location>
        <begin position="184"/>
        <end position="202"/>
    </location>
</feature>
<evidence type="ECO:0000256" key="7">
    <source>
        <dbReference type="ARBA" id="ARBA00022723"/>
    </source>
</evidence>
<dbReference type="Pfam" id="PF00702">
    <property type="entry name" value="Hydrolase"/>
    <property type="match status" value="1"/>
</dbReference>
<dbReference type="Gene3D" id="3.30.70.100">
    <property type="match status" value="1"/>
</dbReference>
<dbReference type="PRINTS" id="PR00119">
    <property type="entry name" value="CATATPASE"/>
</dbReference>
<dbReference type="InterPro" id="IPR006121">
    <property type="entry name" value="HMA_dom"/>
</dbReference>
<dbReference type="InterPro" id="IPR008250">
    <property type="entry name" value="ATPase_P-typ_transduc_dom_A_sf"/>
</dbReference>
<feature type="transmembrane region" description="Helical" evidence="14">
    <location>
        <begin position="160"/>
        <end position="178"/>
    </location>
</feature>
<dbReference type="SUPFAM" id="SSF55008">
    <property type="entry name" value="HMA, heavy metal-associated domain"/>
    <property type="match status" value="1"/>
</dbReference>
<dbReference type="PROSITE" id="PS00154">
    <property type="entry name" value="ATPASE_E1_E2"/>
    <property type="match status" value="1"/>
</dbReference>
<dbReference type="InterPro" id="IPR018303">
    <property type="entry name" value="ATPase_P-typ_P_site"/>
</dbReference>
<dbReference type="GO" id="GO:0005886">
    <property type="term" value="C:plasma membrane"/>
    <property type="evidence" value="ECO:0007669"/>
    <property type="project" value="UniProtKB-SubCell"/>
</dbReference>
<dbReference type="Gene3D" id="2.70.150.10">
    <property type="entry name" value="Calcium-transporting ATPase, cytoplasmic transduction domain A"/>
    <property type="match status" value="1"/>
</dbReference>
<proteinExistence type="inferred from homology"/>
<dbReference type="Proteomes" id="UP000178109">
    <property type="component" value="Unassembled WGS sequence"/>
</dbReference>
<dbReference type="GO" id="GO:0016887">
    <property type="term" value="F:ATP hydrolysis activity"/>
    <property type="evidence" value="ECO:0007669"/>
    <property type="project" value="InterPro"/>
</dbReference>
<accession>A0A1G2BR83</accession>
<dbReference type="GO" id="GO:0140581">
    <property type="term" value="F:P-type monovalent copper transporter activity"/>
    <property type="evidence" value="ECO:0007669"/>
    <property type="project" value="UniProtKB-EC"/>
</dbReference>
<dbReference type="FunFam" id="2.70.150.10:FF:000020">
    <property type="entry name" value="Copper-exporting P-type ATPase A"/>
    <property type="match status" value="1"/>
</dbReference>
<dbReference type="NCBIfam" id="TIGR01525">
    <property type="entry name" value="ATPase-IB_hvy"/>
    <property type="match status" value="1"/>
</dbReference>
<evidence type="ECO:0000256" key="5">
    <source>
        <dbReference type="ARBA" id="ARBA00022475"/>
    </source>
</evidence>
<dbReference type="FunFam" id="3.30.70.100:FF:000005">
    <property type="entry name" value="Copper-exporting P-type ATPase A"/>
    <property type="match status" value="1"/>
</dbReference>
<evidence type="ECO:0000256" key="13">
    <source>
        <dbReference type="ARBA" id="ARBA00023136"/>
    </source>
</evidence>
<evidence type="ECO:0000313" key="16">
    <source>
        <dbReference type="EMBL" id="OGY91675.1"/>
    </source>
</evidence>
<dbReference type="SFLD" id="SFLDS00003">
    <property type="entry name" value="Haloacid_Dehalogenase"/>
    <property type="match status" value="1"/>
</dbReference>
<organism evidence="16 17">
    <name type="scientific">Candidatus Komeilibacteria bacterium RIFCSPLOWO2_02_FULL_48_11</name>
    <dbReference type="NCBI Taxonomy" id="1798553"/>
    <lineage>
        <taxon>Bacteria</taxon>
        <taxon>Candidatus Komeiliibacteriota</taxon>
    </lineage>
</organism>
<feature type="transmembrane region" description="Helical" evidence="14">
    <location>
        <begin position="364"/>
        <end position="384"/>
    </location>
</feature>
<dbReference type="STRING" id="1798553.A3H70_01395"/>
<feature type="transmembrane region" description="Helical" evidence="14">
    <location>
        <begin position="94"/>
        <end position="112"/>
    </location>
</feature>
<evidence type="ECO:0000256" key="3">
    <source>
        <dbReference type="ARBA" id="ARBA00012517"/>
    </source>
</evidence>
<dbReference type="GO" id="GO:0055070">
    <property type="term" value="P:copper ion homeostasis"/>
    <property type="evidence" value="ECO:0007669"/>
    <property type="project" value="TreeGrafter"/>
</dbReference>
<evidence type="ECO:0000256" key="11">
    <source>
        <dbReference type="ARBA" id="ARBA00022989"/>
    </source>
</evidence>
<protein>
    <recommendedName>
        <fullName evidence="3">P-type Cu(+) transporter</fullName>
        <ecNumber evidence="3">7.2.2.8</ecNumber>
    </recommendedName>
</protein>
<gene>
    <name evidence="16" type="ORF">A3H70_01395</name>
</gene>
<keyword evidence="7 14" id="KW-0479">Metal-binding</keyword>
<dbReference type="EC" id="7.2.2.8" evidence="3"/>
<name>A0A1G2BR83_9BACT</name>
<dbReference type="SFLD" id="SFLDG00002">
    <property type="entry name" value="C1.7:_P-type_atpase_like"/>
    <property type="match status" value="1"/>
</dbReference>
<keyword evidence="10" id="KW-1278">Translocase</keyword>
<dbReference type="NCBIfam" id="TIGR01511">
    <property type="entry name" value="ATPase-IB1_Cu"/>
    <property type="match status" value="1"/>
</dbReference>
<dbReference type="PANTHER" id="PTHR43520">
    <property type="entry name" value="ATP7, ISOFORM B"/>
    <property type="match status" value="1"/>
</dbReference>
<feature type="transmembrane region" description="Helical" evidence="14">
    <location>
        <begin position="700"/>
        <end position="718"/>
    </location>
</feature>
<evidence type="ECO:0000256" key="1">
    <source>
        <dbReference type="ARBA" id="ARBA00004651"/>
    </source>
</evidence>
<dbReference type="SFLD" id="SFLDF00027">
    <property type="entry name" value="p-type_atpase"/>
    <property type="match status" value="1"/>
</dbReference>
<dbReference type="InterPro" id="IPR027256">
    <property type="entry name" value="P-typ_ATPase_IB"/>
</dbReference>
<dbReference type="PANTHER" id="PTHR43520:SF8">
    <property type="entry name" value="P-TYPE CU(+) TRANSPORTER"/>
    <property type="match status" value="1"/>
</dbReference>
<evidence type="ECO:0000256" key="2">
    <source>
        <dbReference type="ARBA" id="ARBA00006024"/>
    </source>
</evidence>
<dbReference type="SUPFAM" id="SSF81665">
    <property type="entry name" value="Calcium ATPase, transmembrane domain M"/>
    <property type="match status" value="1"/>
</dbReference>
<evidence type="ECO:0000256" key="14">
    <source>
        <dbReference type="RuleBase" id="RU362081"/>
    </source>
</evidence>
<dbReference type="AlphaFoldDB" id="A0A1G2BR83"/>
<dbReference type="CDD" id="cd02094">
    <property type="entry name" value="P-type_ATPase_Cu-like"/>
    <property type="match status" value="1"/>
</dbReference>
<dbReference type="EMBL" id="MHKO01000040">
    <property type="protein sequence ID" value="OGY91675.1"/>
    <property type="molecule type" value="Genomic_DNA"/>
</dbReference>
<dbReference type="PROSITE" id="PS50846">
    <property type="entry name" value="HMA_2"/>
    <property type="match status" value="1"/>
</dbReference>
<keyword evidence="4" id="KW-0813">Transport</keyword>
<dbReference type="InterPro" id="IPR036163">
    <property type="entry name" value="HMA_dom_sf"/>
</dbReference>
<dbReference type="InterPro" id="IPR044492">
    <property type="entry name" value="P_typ_ATPase_HD_dom"/>
</dbReference>
<dbReference type="InterPro" id="IPR059000">
    <property type="entry name" value="ATPase_P-type_domA"/>
</dbReference>